<evidence type="ECO:0000313" key="3">
    <source>
        <dbReference type="EMBL" id="OAY64525.1"/>
    </source>
</evidence>
<dbReference type="AlphaFoldDB" id="A0A199UIX6"/>
<evidence type="ECO:0000259" key="2">
    <source>
        <dbReference type="Pfam" id="PF13178"/>
    </source>
</evidence>
<proteinExistence type="predicted"/>
<dbReference type="Pfam" id="PF13178">
    <property type="entry name" value="DUF4005"/>
    <property type="match status" value="1"/>
</dbReference>
<dbReference type="STRING" id="4615.A0A199UIX6"/>
<evidence type="ECO:0000313" key="4">
    <source>
        <dbReference type="Proteomes" id="UP000092600"/>
    </source>
</evidence>
<feature type="domain" description="DUF4005" evidence="2">
    <location>
        <begin position="11"/>
        <end position="91"/>
    </location>
</feature>
<name>A0A199UIX6_ANACO</name>
<dbReference type="Proteomes" id="UP000092600">
    <property type="component" value="Unassembled WGS sequence"/>
</dbReference>
<evidence type="ECO:0000256" key="1">
    <source>
        <dbReference type="SAM" id="MobiDB-lite"/>
    </source>
</evidence>
<accession>A0A199UIX6</accession>
<dbReference type="EMBL" id="LSRQ01007832">
    <property type="protein sequence ID" value="OAY64525.1"/>
    <property type="molecule type" value="Genomic_DNA"/>
</dbReference>
<comment type="caution">
    <text evidence="3">The sequence shown here is derived from an EMBL/GenBank/DDBJ whole genome shotgun (WGS) entry which is preliminary data.</text>
</comment>
<feature type="region of interest" description="Disordered" evidence="1">
    <location>
        <begin position="60"/>
        <end position="80"/>
    </location>
</feature>
<dbReference type="InterPro" id="IPR025064">
    <property type="entry name" value="DUF4005"/>
</dbReference>
<protein>
    <submittedName>
        <fullName evidence="3">Protein IQ-DOMAIN 31</fullName>
    </submittedName>
</protein>
<organism evidence="3 4">
    <name type="scientific">Ananas comosus</name>
    <name type="common">Pineapple</name>
    <name type="synonym">Ananas ananas</name>
    <dbReference type="NCBI Taxonomy" id="4615"/>
    <lineage>
        <taxon>Eukaryota</taxon>
        <taxon>Viridiplantae</taxon>
        <taxon>Streptophyta</taxon>
        <taxon>Embryophyta</taxon>
        <taxon>Tracheophyta</taxon>
        <taxon>Spermatophyta</taxon>
        <taxon>Magnoliopsida</taxon>
        <taxon>Liliopsida</taxon>
        <taxon>Poales</taxon>
        <taxon>Bromeliaceae</taxon>
        <taxon>Bromelioideae</taxon>
        <taxon>Ananas</taxon>
    </lineage>
</organism>
<reference evidence="3 4" key="1">
    <citation type="journal article" date="2016" name="DNA Res.">
        <title>The draft genome of MD-2 pineapple using hybrid error correction of long reads.</title>
        <authorList>
            <person name="Redwan R.M."/>
            <person name="Saidin A."/>
            <person name="Kumar S.V."/>
        </authorList>
    </citation>
    <scope>NUCLEOTIDE SEQUENCE [LARGE SCALE GENOMIC DNA]</scope>
    <source>
        <strain evidence="4">cv. MD2</strain>
        <tissue evidence="3">Leaf</tissue>
    </source>
</reference>
<sequence length="111" mass="12349">MRKRSSFWEIPVNSENTVKKAPILPSYMAATESAKAKLREQVSPGFVGDSVEKNAFTHRHSLPSSTNCKLNSQTPRTGRMILTGNKGAIKSDKSLFSTRDGNRAIQVGWRR</sequence>
<feature type="compositionally biased region" description="Polar residues" evidence="1">
    <location>
        <begin position="62"/>
        <end position="76"/>
    </location>
</feature>
<gene>
    <name evidence="3" type="ORF">ACMD2_08802</name>
</gene>